<evidence type="ECO:0000256" key="5">
    <source>
        <dbReference type="ARBA" id="ARBA00022827"/>
    </source>
</evidence>
<dbReference type="InterPro" id="IPR012258">
    <property type="entry name" value="Acyl-CoA_oxidase"/>
</dbReference>
<evidence type="ECO:0000259" key="14">
    <source>
        <dbReference type="Pfam" id="PF02770"/>
    </source>
</evidence>
<dbReference type="RefSeq" id="XP_020426990.1">
    <property type="nucleotide sequence ID" value="XM_020582636.1"/>
</dbReference>
<dbReference type="FunFam" id="1.20.140.10:FF:000010">
    <property type="entry name" value="Acyl-coenzyme A oxidase"/>
    <property type="match status" value="1"/>
</dbReference>
<dbReference type="PANTHER" id="PTHR10909:SF352">
    <property type="entry name" value="ACYL-COENZYME A OXIDASE-LIKE PROTEIN"/>
    <property type="match status" value="1"/>
</dbReference>
<dbReference type="InterPro" id="IPR002655">
    <property type="entry name" value="Acyl-CoA_oxidase_C"/>
</dbReference>
<dbReference type="Gene3D" id="1.10.540.10">
    <property type="entry name" value="Acyl-CoA dehydrogenase/oxidase, N-terminal domain"/>
    <property type="match status" value="1"/>
</dbReference>
<sequence>MDSVNRRISNIEQHLSVNSCSDAVQTSGTLEPVRPFNPDKLFEYLFPHHLEMRRQLIAEFEAPENELMQRAPFGLSYTQERDLTMEQTKRLIEIAKRYVKVIDFVRDPTKIAAWTQSYRMRNIATTTLFGVHFSLFGATILQLGTDEQREKYLKHVEDFSMPGCFALTELGHGSNVQQIETLAVYDHSTEEFIINSPTITSQKYFIGGAAKNARWTVAFAQLKVGEKYEGVHAFLMRIRNEDGSVCNGVKIADCGVKMALNGVDNGRLMFTNYRVPRDQLLSRFGGVNKAGIYSSPINPAIKRFAHNIGALVIGRYIISIGCISFSAVGLQTAINYAFTRRQFGEDNNERQLITYAVHQRRLLPHLAFNYGIHFANDYLLRLLAEKENRKDKEIHVYASALKAYSSWHNRNCLQDCREACGGQGFLADNLIGPFKSETDIYTTFEGDNVLMYQQVAKYILTEARRKPPPEYNPPSDAFRAKTDSKHLRSFDFLLQAMTARLNQYVVLVANKLMEAVGSGKPVMDAWNDCGSYILNLGIVFTDKFILERFIEGVSKCPDDNQRKAMSLLLSLMGLFIINRDTWFIKYQFISVDQSDAIENEISDLCKEIAPISIALAEGFGFSTKTMGPIGRDWIAENRY</sequence>
<dbReference type="InterPro" id="IPR006091">
    <property type="entry name" value="Acyl-CoA_Oxase/DH_mid-dom"/>
</dbReference>
<keyword evidence="8" id="KW-0443">Lipid metabolism</keyword>
<dbReference type="GO" id="GO:0033540">
    <property type="term" value="P:fatty acid beta-oxidation using acyl-CoA oxidase"/>
    <property type="evidence" value="ECO:0007669"/>
    <property type="project" value="TreeGrafter"/>
</dbReference>
<dbReference type="OMA" id="TIIMAQL"/>
<dbReference type="InterPro" id="IPR009100">
    <property type="entry name" value="AcylCoA_DH/oxidase_NM_dom_sf"/>
</dbReference>
<keyword evidence="18" id="KW-1185">Reference proteome</keyword>
<evidence type="ECO:0000259" key="13">
    <source>
        <dbReference type="Pfam" id="PF01756"/>
    </source>
</evidence>
<keyword evidence="7" id="KW-0560">Oxidoreductase</keyword>
<organism evidence="17 18">
    <name type="scientific">Heterostelium pallidum (strain ATCC 26659 / Pp 5 / PN500)</name>
    <name type="common">Cellular slime mold</name>
    <name type="synonym">Polysphondylium pallidum</name>
    <dbReference type="NCBI Taxonomy" id="670386"/>
    <lineage>
        <taxon>Eukaryota</taxon>
        <taxon>Amoebozoa</taxon>
        <taxon>Evosea</taxon>
        <taxon>Eumycetozoa</taxon>
        <taxon>Dictyostelia</taxon>
        <taxon>Acytosteliales</taxon>
        <taxon>Acytosteliaceae</taxon>
        <taxon>Heterostelium</taxon>
    </lineage>
</organism>
<feature type="domain" description="Acyl-coenzyme A oxidase N-terminal" evidence="15">
    <location>
        <begin position="50"/>
        <end position="160"/>
    </location>
</feature>
<evidence type="ECO:0000313" key="17">
    <source>
        <dbReference type="EMBL" id="EFA74856.1"/>
    </source>
</evidence>
<dbReference type="Pfam" id="PF02770">
    <property type="entry name" value="Acyl-CoA_dh_M"/>
    <property type="match status" value="1"/>
</dbReference>
<evidence type="ECO:0000256" key="7">
    <source>
        <dbReference type="ARBA" id="ARBA00023002"/>
    </source>
</evidence>
<evidence type="ECO:0000256" key="10">
    <source>
        <dbReference type="PIRNR" id="PIRNR000168"/>
    </source>
</evidence>
<comment type="cofactor">
    <cofactor evidence="1">
        <name>FAD</name>
        <dbReference type="ChEBI" id="CHEBI:57692"/>
    </cofactor>
</comment>
<dbReference type="GO" id="GO:0055088">
    <property type="term" value="P:lipid homeostasis"/>
    <property type="evidence" value="ECO:0007669"/>
    <property type="project" value="TreeGrafter"/>
</dbReference>
<comment type="subcellular location">
    <subcellularLocation>
        <location evidence="2">Peroxisome</location>
    </subcellularLocation>
</comment>
<dbReference type="Pfam" id="PF14749">
    <property type="entry name" value="Acyl-CoA_ox_N"/>
    <property type="match status" value="1"/>
</dbReference>
<comment type="caution">
    <text evidence="17">The sequence shown here is derived from an EMBL/GenBank/DDBJ whole genome shotgun (WGS) entry which is preliminary data.</text>
</comment>
<feature type="binding site" evidence="12">
    <location>
        <position position="168"/>
    </location>
    <ligand>
        <name>FAD</name>
        <dbReference type="ChEBI" id="CHEBI:57692"/>
    </ligand>
</feature>
<dbReference type="InterPro" id="IPR029320">
    <property type="entry name" value="Acyl-CoA_ox_N"/>
</dbReference>
<protein>
    <recommendedName>
        <fullName evidence="10">Acyl-coenzyme A oxidase</fullName>
    </recommendedName>
</protein>
<dbReference type="FunCoup" id="D3BUR8">
    <property type="interactions" value="10"/>
</dbReference>
<evidence type="ECO:0000256" key="3">
    <source>
        <dbReference type="ARBA" id="ARBA00006288"/>
    </source>
</evidence>
<gene>
    <name evidence="17" type="ORF">PPL_11890</name>
</gene>
<feature type="active site" description="Proton acceptor" evidence="11">
    <location>
        <position position="445"/>
    </location>
</feature>
<evidence type="ECO:0000256" key="11">
    <source>
        <dbReference type="PIRSR" id="PIRSR000168-1"/>
    </source>
</evidence>
<evidence type="ECO:0000256" key="1">
    <source>
        <dbReference type="ARBA" id="ARBA00001974"/>
    </source>
</evidence>
<dbReference type="PANTHER" id="PTHR10909">
    <property type="entry name" value="ELECTRON TRANSPORT OXIDOREDUCTASE"/>
    <property type="match status" value="1"/>
</dbReference>
<evidence type="ECO:0000256" key="2">
    <source>
        <dbReference type="ARBA" id="ARBA00004275"/>
    </source>
</evidence>
<dbReference type="Gene3D" id="2.40.110.10">
    <property type="entry name" value="Butyryl-CoA Dehydrogenase, subunit A, domain 2"/>
    <property type="match status" value="1"/>
</dbReference>
<evidence type="ECO:0000256" key="8">
    <source>
        <dbReference type="ARBA" id="ARBA00023098"/>
    </source>
</evidence>
<evidence type="ECO:0000256" key="9">
    <source>
        <dbReference type="ARBA" id="ARBA00023140"/>
    </source>
</evidence>
<evidence type="ECO:0000259" key="15">
    <source>
        <dbReference type="Pfam" id="PF14749"/>
    </source>
</evidence>
<dbReference type="InterPro" id="IPR036250">
    <property type="entry name" value="AcylCo_DH-like_C"/>
</dbReference>
<dbReference type="GO" id="GO:0071949">
    <property type="term" value="F:FAD binding"/>
    <property type="evidence" value="ECO:0007669"/>
    <property type="project" value="InterPro"/>
</dbReference>
<dbReference type="STRING" id="670386.D3BUR8"/>
<evidence type="ECO:0000256" key="6">
    <source>
        <dbReference type="ARBA" id="ARBA00022832"/>
    </source>
</evidence>
<evidence type="ECO:0000256" key="12">
    <source>
        <dbReference type="PIRSR" id="PIRSR000168-2"/>
    </source>
</evidence>
<keyword evidence="9" id="KW-0576">Peroxisome</keyword>
<dbReference type="FunFam" id="1.20.140.10:FF:000007">
    <property type="entry name" value="Acyl-coenzyme A oxidase"/>
    <property type="match status" value="1"/>
</dbReference>
<comment type="similarity">
    <text evidence="3 10">Belongs to the acyl-CoA oxidase family.</text>
</comment>
<dbReference type="SUPFAM" id="SSF47203">
    <property type="entry name" value="Acyl-CoA dehydrogenase C-terminal domain-like"/>
    <property type="match status" value="2"/>
</dbReference>
<accession>D3BUR8</accession>
<keyword evidence="6" id="KW-0276">Fatty acid metabolism</keyword>
<feature type="binding site" evidence="12">
    <location>
        <position position="207"/>
    </location>
    <ligand>
        <name>FAD</name>
        <dbReference type="ChEBI" id="CHEBI:57692"/>
    </ligand>
</feature>
<dbReference type="PIRSF" id="PIRSF000168">
    <property type="entry name" value="Acyl-CoA_oxidase"/>
    <property type="match status" value="1"/>
</dbReference>
<reference evidence="17 18" key="1">
    <citation type="journal article" date="2011" name="Genome Res.">
        <title>Phylogeny-wide analysis of social amoeba genomes highlights ancient origins for complex intercellular communication.</title>
        <authorList>
            <person name="Heidel A.J."/>
            <person name="Lawal H.M."/>
            <person name="Felder M."/>
            <person name="Schilde C."/>
            <person name="Helps N.R."/>
            <person name="Tunggal B."/>
            <person name="Rivero F."/>
            <person name="John U."/>
            <person name="Schleicher M."/>
            <person name="Eichinger L."/>
            <person name="Platzer M."/>
            <person name="Noegel A.A."/>
            <person name="Schaap P."/>
            <person name="Gloeckner G."/>
        </authorList>
    </citation>
    <scope>NUCLEOTIDE SEQUENCE [LARGE SCALE GENOMIC DNA]</scope>
    <source>
        <strain evidence="18">ATCC 26659 / Pp 5 / PN500</strain>
    </source>
</reference>
<dbReference type="Proteomes" id="UP000001396">
    <property type="component" value="Unassembled WGS sequence"/>
</dbReference>
<keyword evidence="5 10" id="KW-0274">FAD</keyword>
<feature type="domain" description="Acyl-CoA oxidase C-terminal" evidence="13">
    <location>
        <begin position="491"/>
        <end position="622"/>
    </location>
</feature>
<dbReference type="Pfam" id="PF22924">
    <property type="entry name" value="ACOX_C_alpha1"/>
    <property type="match status" value="1"/>
</dbReference>
<dbReference type="GO" id="GO:0005777">
    <property type="term" value="C:peroxisome"/>
    <property type="evidence" value="ECO:0007669"/>
    <property type="project" value="UniProtKB-SubCell"/>
</dbReference>
<dbReference type="SUPFAM" id="SSF56645">
    <property type="entry name" value="Acyl-CoA dehydrogenase NM domain-like"/>
    <property type="match status" value="1"/>
</dbReference>
<dbReference type="AlphaFoldDB" id="D3BUR8"/>
<dbReference type="EMBL" id="ADBJ01000060">
    <property type="protein sequence ID" value="EFA74856.1"/>
    <property type="molecule type" value="Genomic_DNA"/>
</dbReference>
<dbReference type="GeneID" id="31367358"/>
<evidence type="ECO:0000256" key="4">
    <source>
        <dbReference type="ARBA" id="ARBA00022630"/>
    </source>
</evidence>
<feature type="domain" description="Acyl-CoA oxidase C-alpha1" evidence="16">
    <location>
        <begin position="309"/>
        <end position="460"/>
    </location>
</feature>
<keyword evidence="4 10" id="KW-0285">Flavoprotein</keyword>
<dbReference type="InterPro" id="IPR055060">
    <property type="entry name" value="ACOX_C_alpha1"/>
</dbReference>
<dbReference type="FunFam" id="2.40.110.10:FF:000005">
    <property type="entry name" value="Acyl-coenzyme A oxidase"/>
    <property type="match status" value="1"/>
</dbReference>
<name>D3BUR8_HETP5</name>
<evidence type="ECO:0000313" key="18">
    <source>
        <dbReference type="Proteomes" id="UP000001396"/>
    </source>
</evidence>
<evidence type="ECO:0000259" key="16">
    <source>
        <dbReference type="Pfam" id="PF22924"/>
    </source>
</evidence>
<dbReference type="InParanoid" id="D3BUR8"/>
<dbReference type="Pfam" id="PF01756">
    <property type="entry name" value="ACOX"/>
    <property type="match status" value="1"/>
</dbReference>
<feature type="domain" description="Acyl-CoA oxidase/dehydrogenase middle" evidence="14">
    <location>
        <begin position="164"/>
        <end position="272"/>
    </location>
</feature>
<dbReference type="GO" id="GO:0003997">
    <property type="term" value="F:acyl-CoA oxidase activity"/>
    <property type="evidence" value="ECO:0007669"/>
    <property type="project" value="InterPro"/>
</dbReference>
<dbReference type="InterPro" id="IPR037069">
    <property type="entry name" value="AcylCoA_DH/ox_N_sf"/>
</dbReference>
<dbReference type="Gene3D" id="1.20.140.10">
    <property type="entry name" value="Butyryl-CoA Dehydrogenase, subunit A, domain 3"/>
    <property type="match status" value="2"/>
</dbReference>
<proteinExistence type="inferred from homology"/>
<dbReference type="GO" id="GO:0005504">
    <property type="term" value="F:fatty acid binding"/>
    <property type="evidence" value="ECO:0007669"/>
    <property type="project" value="TreeGrafter"/>
</dbReference>
<dbReference type="InterPro" id="IPR046373">
    <property type="entry name" value="Acyl-CoA_Oxase/DH_mid-dom_sf"/>
</dbReference>